<dbReference type="Pfam" id="PF13921">
    <property type="entry name" value="Myb_DNA-bind_6"/>
    <property type="match status" value="1"/>
</dbReference>
<dbReference type="CDD" id="cd00167">
    <property type="entry name" value="SANT"/>
    <property type="match status" value="2"/>
</dbReference>
<protein>
    <recommendedName>
        <fullName evidence="1">Myb-like domain-containing protein</fullName>
    </recommendedName>
</protein>
<dbReference type="PANTHER" id="PTHR45614:SF51">
    <property type="entry name" value="MYB-LIKE DNA-BINDING PROTEIN BAS1"/>
    <property type="match status" value="1"/>
</dbReference>
<dbReference type="InParanoid" id="T0QKN3"/>
<evidence type="ECO:0000313" key="2">
    <source>
        <dbReference type="EMBL" id="EQC34355.1"/>
    </source>
</evidence>
<dbReference type="InterPro" id="IPR009057">
    <property type="entry name" value="Homeodomain-like_sf"/>
</dbReference>
<accession>T0QKN3</accession>
<dbReference type="InterPro" id="IPR050560">
    <property type="entry name" value="MYB_TF"/>
</dbReference>
<dbReference type="GeneID" id="19948853"/>
<dbReference type="Gene3D" id="1.10.10.60">
    <property type="entry name" value="Homeodomain-like"/>
    <property type="match status" value="2"/>
</dbReference>
<dbReference type="GO" id="GO:0000978">
    <property type="term" value="F:RNA polymerase II cis-regulatory region sequence-specific DNA binding"/>
    <property type="evidence" value="ECO:0007669"/>
    <property type="project" value="TreeGrafter"/>
</dbReference>
<dbReference type="SMART" id="SM00717">
    <property type="entry name" value="SANT"/>
    <property type="match status" value="2"/>
</dbReference>
<gene>
    <name evidence="2" type="ORF">SDRG_08126</name>
</gene>
<organism evidence="2 3">
    <name type="scientific">Saprolegnia diclina (strain VS20)</name>
    <dbReference type="NCBI Taxonomy" id="1156394"/>
    <lineage>
        <taxon>Eukaryota</taxon>
        <taxon>Sar</taxon>
        <taxon>Stramenopiles</taxon>
        <taxon>Oomycota</taxon>
        <taxon>Saprolegniomycetes</taxon>
        <taxon>Saprolegniales</taxon>
        <taxon>Saprolegniaceae</taxon>
        <taxon>Saprolegnia</taxon>
    </lineage>
</organism>
<dbReference type="OrthoDB" id="10482573at2759"/>
<dbReference type="RefSeq" id="XP_008612217.1">
    <property type="nucleotide sequence ID" value="XM_008613995.1"/>
</dbReference>
<dbReference type="GO" id="GO:0000981">
    <property type="term" value="F:DNA-binding transcription factor activity, RNA polymerase II-specific"/>
    <property type="evidence" value="ECO:0007669"/>
    <property type="project" value="TreeGrafter"/>
</dbReference>
<proteinExistence type="predicted"/>
<evidence type="ECO:0000259" key="1">
    <source>
        <dbReference type="PROSITE" id="PS50090"/>
    </source>
</evidence>
<feature type="domain" description="Myb-like" evidence="1">
    <location>
        <begin position="1"/>
        <end position="47"/>
    </location>
</feature>
<dbReference type="Proteomes" id="UP000030762">
    <property type="component" value="Unassembled WGS sequence"/>
</dbReference>
<feature type="domain" description="Myb-like" evidence="1">
    <location>
        <begin position="49"/>
        <end position="94"/>
    </location>
</feature>
<dbReference type="EMBL" id="JH767155">
    <property type="protein sequence ID" value="EQC34355.1"/>
    <property type="molecule type" value="Genomic_DNA"/>
</dbReference>
<dbReference type="GO" id="GO:0005634">
    <property type="term" value="C:nucleus"/>
    <property type="evidence" value="ECO:0007669"/>
    <property type="project" value="TreeGrafter"/>
</dbReference>
<reference evidence="2 3" key="1">
    <citation type="submission" date="2012-04" db="EMBL/GenBank/DDBJ databases">
        <title>The Genome Sequence of Saprolegnia declina VS20.</title>
        <authorList>
            <consortium name="The Broad Institute Genome Sequencing Platform"/>
            <person name="Russ C."/>
            <person name="Nusbaum C."/>
            <person name="Tyler B."/>
            <person name="van West P."/>
            <person name="Dieguez-Uribeondo J."/>
            <person name="de Bruijn I."/>
            <person name="Tripathy S."/>
            <person name="Jiang R."/>
            <person name="Young S.K."/>
            <person name="Zeng Q."/>
            <person name="Gargeya S."/>
            <person name="Fitzgerald M."/>
            <person name="Haas B."/>
            <person name="Abouelleil A."/>
            <person name="Alvarado L."/>
            <person name="Arachchi H.M."/>
            <person name="Berlin A."/>
            <person name="Chapman S.B."/>
            <person name="Goldberg J."/>
            <person name="Griggs A."/>
            <person name="Gujja S."/>
            <person name="Hansen M."/>
            <person name="Howarth C."/>
            <person name="Imamovic A."/>
            <person name="Larimer J."/>
            <person name="McCowen C."/>
            <person name="Montmayeur A."/>
            <person name="Murphy C."/>
            <person name="Neiman D."/>
            <person name="Pearson M."/>
            <person name="Priest M."/>
            <person name="Roberts A."/>
            <person name="Saif S."/>
            <person name="Shea T."/>
            <person name="Sisk P."/>
            <person name="Sykes S."/>
            <person name="Wortman J."/>
            <person name="Nusbaum C."/>
            <person name="Birren B."/>
        </authorList>
    </citation>
    <scope>NUCLEOTIDE SEQUENCE [LARGE SCALE GENOMIC DNA]</scope>
    <source>
        <strain evidence="2 3">VS20</strain>
    </source>
</reference>
<dbReference type="InterPro" id="IPR001005">
    <property type="entry name" value="SANT/Myb"/>
</dbReference>
<dbReference type="SUPFAM" id="SSF46689">
    <property type="entry name" value="Homeodomain-like"/>
    <property type="match status" value="2"/>
</dbReference>
<evidence type="ECO:0000313" key="3">
    <source>
        <dbReference type="Proteomes" id="UP000030762"/>
    </source>
</evidence>
<dbReference type="PROSITE" id="PS50090">
    <property type="entry name" value="MYB_LIKE"/>
    <property type="match status" value="2"/>
</dbReference>
<dbReference type="PANTHER" id="PTHR45614">
    <property type="entry name" value="MYB PROTEIN-RELATED"/>
    <property type="match status" value="1"/>
</dbReference>
<name>T0QKN3_SAPDV</name>
<dbReference type="VEuPathDB" id="FungiDB:SDRG_08126"/>
<dbReference type="AlphaFoldDB" id="T0QKN3"/>
<keyword evidence="3" id="KW-1185">Reference proteome</keyword>
<sequence length="208" mass="22835">MSQNQWTAAERAALKRLDPDGTTWKLIATGFPGRSAASCRQKWLTITGNTNKRIWSRDEDARLCYALSVTTKWPKIATIVGTRKQCQSRWQRMGEKGLAIKCSVKPSGRPVLRKTAKALSTTPDDTVLDVYAQIEAMDLNWNNIAPAPIGSDYVARSFASMDEIAMRLPAQAATAPADLVSLSTTVASPDEHLSQAEVDYWSALVVHA</sequence>